<dbReference type="Pfam" id="PF00708">
    <property type="entry name" value="Acylphosphatase"/>
    <property type="match status" value="1"/>
</dbReference>
<protein>
    <recommendedName>
        <fullName evidence="2 4">acylphosphatase</fullName>
        <ecNumber evidence="2 4">3.6.1.7</ecNumber>
    </recommendedName>
</protein>
<dbReference type="InterPro" id="IPR036046">
    <property type="entry name" value="Acylphosphatase-like_dom_sf"/>
</dbReference>
<accession>A0A1F5N8F9</accession>
<dbReference type="EMBL" id="MFEH01000004">
    <property type="protein sequence ID" value="OGE73878.1"/>
    <property type="molecule type" value="Genomic_DNA"/>
</dbReference>
<dbReference type="GO" id="GO:0003998">
    <property type="term" value="F:acylphosphatase activity"/>
    <property type="evidence" value="ECO:0007669"/>
    <property type="project" value="UniProtKB-EC"/>
</dbReference>
<comment type="catalytic activity">
    <reaction evidence="3 4">
        <text>an acyl phosphate + H2O = a carboxylate + phosphate + H(+)</text>
        <dbReference type="Rhea" id="RHEA:14965"/>
        <dbReference type="ChEBI" id="CHEBI:15377"/>
        <dbReference type="ChEBI" id="CHEBI:15378"/>
        <dbReference type="ChEBI" id="CHEBI:29067"/>
        <dbReference type="ChEBI" id="CHEBI:43474"/>
        <dbReference type="ChEBI" id="CHEBI:59918"/>
        <dbReference type="EC" id="3.6.1.7"/>
    </reaction>
</comment>
<evidence type="ECO:0000313" key="7">
    <source>
        <dbReference type="EMBL" id="OGE73878.1"/>
    </source>
</evidence>
<evidence type="ECO:0000256" key="4">
    <source>
        <dbReference type="PROSITE-ProRule" id="PRU00520"/>
    </source>
</evidence>
<keyword evidence="4" id="KW-0378">Hydrolase</keyword>
<feature type="domain" description="Acylphosphatase-like" evidence="6">
    <location>
        <begin position="3"/>
        <end position="88"/>
    </location>
</feature>
<reference evidence="7 8" key="1">
    <citation type="journal article" date="2016" name="Nat. Commun.">
        <title>Thousands of microbial genomes shed light on interconnected biogeochemical processes in an aquifer system.</title>
        <authorList>
            <person name="Anantharaman K."/>
            <person name="Brown C.T."/>
            <person name="Hug L.A."/>
            <person name="Sharon I."/>
            <person name="Castelle C.J."/>
            <person name="Probst A.J."/>
            <person name="Thomas B.C."/>
            <person name="Singh A."/>
            <person name="Wilkins M.J."/>
            <person name="Karaoz U."/>
            <person name="Brodie E.L."/>
            <person name="Williams K.H."/>
            <person name="Hubbard S.S."/>
            <person name="Banfield J.F."/>
        </authorList>
    </citation>
    <scope>NUCLEOTIDE SEQUENCE [LARGE SCALE GENOMIC DNA]</scope>
</reference>
<dbReference type="EC" id="3.6.1.7" evidence="2 4"/>
<evidence type="ECO:0000256" key="2">
    <source>
        <dbReference type="ARBA" id="ARBA00012150"/>
    </source>
</evidence>
<dbReference type="AlphaFoldDB" id="A0A1F5N8F9"/>
<dbReference type="PROSITE" id="PS51160">
    <property type="entry name" value="ACYLPHOSPHATASE_3"/>
    <property type="match status" value="1"/>
</dbReference>
<evidence type="ECO:0000313" key="8">
    <source>
        <dbReference type="Proteomes" id="UP000177610"/>
    </source>
</evidence>
<dbReference type="InterPro" id="IPR020456">
    <property type="entry name" value="Acylphosphatase"/>
</dbReference>
<name>A0A1F5N8F9_9BACT</name>
<dbReference type="InterPro" id="IPR017968">
    <property type="entry name" value="Acylphosphatase_CS"/>
</dbReference>
<dbReference type="STRING" id="1817821.A2717_04575"/>
<dbReference type="Proteomes" id="UP000177610">
    <property type="component" value="Unassembled WGS sequence"/>
</dbReference>
<evidence type="ECO:0000256" key="1">
    <source>
        <dbReference type="ARBA" id="ARBA00005614"/>
    </source>
</evidence>
<evidence type="ECO:0000256" key="3">
    <source>
        <dbReference type="ARBA" id="ARBA00047645"/>
    </source>
</evidence>
<gene>
    <name evidence="7" type="ORF">A2717_04575</name>
</gene>
<organism evidence="7 8">
    <name type="scientific">Candidatus Doudnabacteria bacterium RIFCSPHIGHO2_01_FULL_41_86</name>
    <dbReference type="NCBI Taxonomy" id="1817821"/>
    <lineage>
        <taxon>Bacteria</taxon>
        <taxon>Candidatus Doudnaibacteriota</taxon>
    </lineage>
</organism>
<feature type="active site" evidence="4">
    <location>
        <position position="18"/>
    </location>
</feature>
<comment type="similarity">
    <text evidence="1 5">Belongs to the acylphosphatase family.</text>
</comment>
<dbReference type="PROSITE" id="PS00151">
    <property type="entry name" value="ACYLPHOSPHATASE_2"/>
    <property type="match status" value="1"/>
</dbReference>
<evidence type="ECO:0000259" key="6">
    <source>
        <dbReference type="PROSITE" id="PS51160"/>
    </source>
</evidence>
<feature type="active site" evidence="4">
    <location>
        <position position="36"/>
    </location>
</feature>
<comment type="caution">
    <text evidence="7">The sequence shown here is derived from an EMBL/GenBank/DDBJ whole genome shotgun (WGS) entry which is preliminary data.</text>
</comment>
<proteinExistence type="inferred from homology"/>
<dbReference type="InterPro" id="IPR001792">
    <property type="entry name" value="Acylphosphatase-like_dom"/>
</dbReference>
<dbReference type="PANTHER" id="PTHR47268">
    <property type="entry name" value="ACYLPHOSPHATASE"/>
    <property type="match status" value="1"/>
</dbReference>
<dbReference type="SUPFAM" id="SSF54975">
    <property type="entry name" value="Acylphosphatase/BLUF domain-like"/>
    <property type="match status" value="1"/>
</dbReference>
<sequence>MRHYNIQIRGRVHGVTFRWSTKEHAKGLHLTGFVQNQDDGSVYIEVEGQEDSLEEFLSWCHRGPLFAKVKDLKFEESRLVGYKNFEIR</sequence>
<evidence type="ECO:0000256" key="5">
    <source>
        <dbReference type="RuleBase" id="RU004168"/>
    </source>
</evidence>
<dbReference type="Gene3D" id="3.30.70.100">
    <property type="match status" value="1"/>
</dbReference>
<dbReference type="PANTHER" id="PTHR47268:SF4">
    <property type="entry name" value="ACYLPHOSPHATASE"/>
    <property type="match status" value="1"/>
</dbReference>